<reference evidence="7 8" key="1">
    <citation type="journal article" date="2020" name="Biotechnol. Biofuels">
        <title>New insights from the biogas microbiome by comprehensive genome-resolved metagenomics of nearly 1600 species originating from multiple anaerobic digesters.</title>
        <authorList>
            <person name="Campanaro S."/>
            <person name="Treu L."/>
            <person name="Rodriguez-R L.M."/>
            <person name="Kovalovszki A."/>
            <person name="Ziels R.M."/>
            <person name="Maus I."/>
            <person name="Zhu X."/>
            <person name="Kougias P.G."/>
            <person name="Basile A."/>
            <person name="Luo G."/>
            <person name="Schluter A."/>
            <person name="Konstantinidis K.T."/>
            <person name="Angelidaki I."/>
        </authorList>
    </citation>
    <scope>NUCLEOTIDE SEQUENCE [LARGE SCALE GENOMIC DNA]</scope>
    <source>
        <strain evidence="7">AS27yjCOA_202</strain>
    </source>
</reference>
<protein>
    <recommendedName>
        <fullName evidence="6">O-antigen ligase-related domain-containing protein</fullName>
    </recommendedName>
</protein>
<keyword evidence="2 5" id="KW-0812">Transmembrane</keyword>
<feature type="transmembrane region" description="Helical" evidence="5">
    <location>
        <begin position="86"/>
        <end position="102"/>
    </location>
</feature>
<organism evidence="7 8">
    <name type="scientific">candidate division WWE3 bacterium</name>
    <dbReference type="NCBI Taxonomy" id="2053526"/>
    <lineage>
        <taxon>Bacteria</taxon>
        <taxon>Katanobacteria</taxon>
    </lineage>
</organism>
<feature type="transmembrane region" description="Helical" evidence="5">
    <location>
        <begin position="133"/>
        <end position="157"/>
    </location>
</feature>
<keyword evidence="4 5" id="KW-0472">Membrane</keyword>
<feature type="transmembrane region" description="Helical" evidence="5">
    <location>
        <begin position="108"/>
        <end position="126"/>
    </location>
</feature>
<feature type="transmembrane region" description="Helical" evidence="5">
    <location>
        <begin position="280"/>
        <end position="302"/>
    </location>
</feature>
<sequence>MKIPKINLLSLSQKLFLVLVFLIPLNLGKHFLVSSSYFGGVLIDYLIPTVYIQDILAFLIVILWLFSGDIKKINWKDLLARKEIQFSLLFVFSTLFSVLSSSRFIPSIYFWFRLFLYFCIFLYTFVEIKVEYFFFKFLDALSISVFLVSILGVLQYLNKGSIFNNYLFFGEQPYTASTWGIAKESLLGKLVIPSYGLFRHPNTFGGFLTVSLILIFSFLKRNRFYIYSFIIGLSALFCTFSYSSWLVFLFGLIVHFFLLLPSTFDTSEELKYFSNHKKKIKILLLTLLFSLSMLVVPLFPCISRSTHPSLYRRSSLLSSSYKIFKEYPLFGVGLNNLAVHIDDYMLKSKDIRFTQPVHNVFALVAAESGIFSFVFFILFLLFVSKKLVNSSYFYVFLISFSQIILLCSLDHYFFTMHQTLLMFWIIIGLSIQ</sequence>
<feature type="transmembrane region" description="Helical" evidence="5">
    <location>
        <begin position="231"/>
        <end position="260"/>
    </location>
</feature>
<dbReference type="EMBL" id="JAAZNV010000009">
    <property type="protein sequence ID" value="NMB91730.1"/>
    <property type="molecule type" value="Genomic_DNA"/>
</dbReference>
<feature type="transmembrane region" description="Helical" evidence="5">
    <location>
        <begin position="7"/>
        <end position="25"/>
    </location>
</feature>
<name>A0A7X9HT07_UNCKA</name>
<feature type="domain" description="O-antigen ligase-related" evidence="6">
    <location>
        <begin position="228"/>
        <end position="377"/>
    </location>
</feature>
<feature type="transmembrane region" description="Helical" evidence="5">
    <location>
        <begin position="203"/>
        <end position="219"/>
    </location>
</feature>
<evidence type="ECO:0000256" key="3">
    <source>
        <dbReference type="ARBA" id="ARBA00022989"/>
    </source>
</evidence>
<dbReference type="Pfam" id="PF04932">
    <property type="entry name" value="Wzy_C"/>
    <property type="match status" value="1"/>
</dbReference>
<dbReference type="GO" id="GO:0016020">
    <property type="term" value="C:membrane"/>
    <property type="evidence" value="ECO:0007669"/>
    <property type="project" value="UniProtKB-SubCell"/>
</dbReference>
<dbReference type="AlphaFoldDB" id="A0A7X9HT07"/>
<evidence type="ECO:0000313" key="8">
    <source>
        <dbReference type="Proteomes" id="UP000590542"/>
    </source>
</evidence>
<dbReference type="InterPro" id="IPR051533">
    <property type="entry name" value="WaaL-like"/>
</dbReference>
<feature type="transmembrane region" description="Helical" evidence="5">
    <location>
        <begin position="361"/>
        <end position="383"/>
    </location>
</feature>
<evidence type="ECO:0000256" key="2">
    <source>
        <dbReference type="ARBA" id="ARBA00022692"/>
    </source>
</evidence>
<comment type="caution">
    <text evidence="7">The sequence shown here is derived from an EMBL/GenBank/DDBJ whole genome shotgun (WGS) entry which is preliminary data.</text>
</comment>
<dbReference type="PANTHER" id="PTHR37422:SF17">
    <property type="entry name" value="O-ANTIGEN LIGASE"/>
    <property type="match status" value="1"/>
</dbReference>
<dbReference type="PANTHER" id="PTHR37422">
    <property type="entry name" value="TEICHURONIC ACID BIOSYNTHESIS PROTEIN TUAE"/>
    <property type="match status" value="1"/>
</dbReference>
<evidence type="ECO:0000256" key="4">
    <source>
        <dbReference type="ARBA" id="ARBA00023136"/>
    </source>
</evidence>
<keyword evidence="3 5" id="KW-1133">Transmembrane helix</keyword>
<gene>
    <name evidence="7" type="ORF">GYA37_02695</name>
</gene>
<feature type="transmembrane region" description="Helical" evidence="5">
    <location>
        <begin position="390"/>
        <end position="406"/>
    </location>
</feature>
<evidence type="ECO:0000256" key="5">
    <source>
        <dbReference type="SAM" id="Phobius"/>
    </source>
</evidence>
<feature type="transmembrane region" description="Helical" evidence="5">
    <location>
        <begin position="45"/>
        <end position="66"/>
    </location>
</feature>
<evidence type="ECO:0000313" key="7">
    <source>
        <dbReference type="EMBL" id="NMB91730.1"/>
    </source>
</evidence>
<accession>A0A7X9HT07</accession>
<comment type="subcellular location">
    <subcellularLocation>
        <location evidence="1">Membrane</location>
        <topology evidence="1">Multi-pass membrane protein</topology>
    </subcellularLocation>
</comment>
<dbReference type="Proteomes" id="UP000590542">
    <property type="component" value="Unassembled WGS sequence"/>
</dbReference>
<proteinExistence type="predicted"/>
<evidence type="ECO:0000259" key="6">
    <source>
        <dbReference type="Pfam" id="PF04932"/>
    </source>
</evidence>
<evidence type="ECO:0000256" key="1">
    <source>
        <dbReference type="ARBA" id="ARBA00004141"/>
    </source>
</evidence>
<dbReference type="InterPro" id="IPR007016">
    <property type="entry name" value="O-antigen_ligase-rel_domated"/>
</dbReference>